<evidence type="ECO:0000313" key="2">
    <source>
        <dbReference type="EMBL" id="BCJ39665.1"/>
    </source>
</evidence>
<reference evidence="2 3" key="1">
    <citation type="submission" date="2020-08" db="EMBL/GenBank/DDBJ databases">
        <title>Whole genome shotgun sequence of Actinoplanes ianthinogenes NBRC 13996.</title>
        <authorList>
            <person name="Komaki H."/>
            <person name="Tamura T."/>
        </authorList>
    </citation>
    <scope>NUCLEOTIDE SEQUENCE [LARGE SCALE GENOMIC DNA]</scope>
    <source>
        <strain evidence="2 3">NBRC 13996</strain>
    </source>
</reference>
<gene>
    <name evidence="2" type="ORF">Aiant_03220</name>
</gene>
<sequence>MHRAVLALGLLSAGPPLVIHDGWAGALPAAAAAGYAVYLVGGKRWPRPRRRRR</sequence>
<dbReference type="EMBL" id="AP023356">
    <property type="protein sequence ID" value="BCJ39665.1"/>
    <property type="molecule type" value="Genomic_DNA"/>
</dbReference>
<dbReference type="Proteomes" id="UP000676967">
    <property type="component" value="Chromosome"/>
</dbReference>
<accession>A0ABM7LKA0</accession>
<keyword evidence="3" id="KW-1185">Reference proteome</keyword>
<keyword evidence="1" id="KW-0472">Membrane</keyword>
<name>A0ABM7LKA0_9ACTN</name>
<keyword evidence="1" id="KW-1133">Transmembrane helix</keyword>
<organism evidence="2 3">
    <name type="scientific">Actinoplanes ianthinogenes</name>
    <dbReference type="NCBI Taxonomy" id="122358"/>
    <lineage>
        <taxon>Bacteria</taxon>
        <taxon>Bacillati</taxon>
        <taxon>Actinomycetota</taxon>
        <taxon>Actinomycetes</taxon>
        <taxon>Micromonosporales</taxon>
        <taxon>Micromonosporaceae</taxon>
        <taxon>Actinoplanes</taxon>
    </lineage>
</organism>
<keyword evidence="1" id="KW-0812">Transmembrane</keyword>
<feature type="transmembrane region" description="Helical" evidence="1">
    <location>
        <begin position="23"/>
        <end position="41"/>
    </location>
</feature>
<protein>
    <submittedName>
        <fullName evidence="2">Uncharacterized protein</fullName>
    </submittedName>
</protein>
<evidence type="ECO:0000313" key="3">
    <source>
        <dbReference type="Proteomes" id="UP000676967"/>
    </source>
</evidence>
<evidence type="ECO:0000256" key="1">
    <source>
        <dbReference type="SAM" id="Phobius"/>
    </source>
</evidence>
<proteinExistence type="predicted"/>